<organism evidence="1 2">
    <name type="scientific">Mycolicibacterium conceptionense</name>
    <dbReference type="NCBI Taxonomy" id="451644"/>
    <lineage>
        <taxon>Bacteria</taxon>
        <taxon>Bacillati</taxon>
        <taxon>Actinomycetota</taxon>
        <taxon>Actinomycetes</taxon>
        <taxon>Mycobacteriales</taxon>
        <taxon>Mycobacteriaceae</taxon>
        <taxon>Mycolicibacterium</taxon>
    </lineage>
</organism>
<sequence>MKLSRITIYTPAPVLQYAADSYAALLGAASVTGEDERGQLVEVTDADGFTIELRPVQLGPSEAITVTRLEFRGPDAEAAAERLHDETGGVQRHLYGGHWDTISGNTVRMIGPGQDVDPVERTRISAAIRRGELEQELERMNKSTR</sequence>
<dbReference type="AlphaFoldDB" id="A0A0J8TZN0"/>
<dbReference type="Proteomes" id="UP000037594">
    <property type="component" value="Unassembled WGS sequence"/>
</dbReference>
<reference evidence="1 2" key="1">
    <citation type="submission" date="2015-06" db="EMBL/GenBank/DDBJ databases">
        <title>Genome sequence of Mycobacterium conceptionense strain MLE.</title>
        <authorList>
            <person name="Greninger A.L."/>
            <person name="Cunningham G."/>
            <person name="Chiu C.Y."/>
            <person name="Miller S."/>
        </authorList>
    </citation>
    <scope>NUCLEOTIDE SEQUENCE [LARGE SCALE GENOMIC DNA]</scope>
    <source>
        <strain evidence="1 2">MLE</strain>
    </source>
</reference>
<evidence type="ECO:0008006" key="3">
    <source>
        <dbReference type="Google" id="ProtNLM"/>
    </source>
</evidence>
<protein>
    <recommendedName>
        <fullName evidence="3">Glyoxalase</fullName>
    </recommendedName>
</protein>
<evidence type="ECO:0000313" key="2">
    <source>
        <dbReference type="Proteomes" id="UP000037594"/>
    </source>
</evidence>
<dbReference type="PATRIC" id="fig|451644.5.peg.5792"/>
<proteinExistence type="predicted"/>
<dbReference type="OrthoDB" id="4636582at2"/>
<evidence type="ECO:0000313" key="1">
    <source>
        <dbReference type="EMBL" id="KMV14833.1"/>
    </source>
</evidence>
<comment type="caution">
    <text evidence="1">The sequence shown here is derived from an EMBL/GenBank/DDBJ whole genome shotgun (WGS) entry which is preliminary data.</text>
</comment>
<dbReference type="RefSeq" id="WP_048896370.1">
    <property type="nucleotide sequence ID" value="NZ_LFOD01000039.1"/>
</dbReference>
<accession>A0A0J8TZN0</accession>
<dbReference type="EMBL" id="LFOD01000039">
    <property type="protein sequence ID" value="KMV14833.1"/>
    <property type="molecule type" value="Genomic_DNA"/>
</dbReference>
<name>A0A0J8TZN0_9MYCO</name>
<gene>
    <name evidence="1" type="ORF">ACT17_28255</name>
</gene>